<protein>
    <recommendedName>
        <fullName evidence="6">Fe2OG dioxygenase domain-containing protein</fullName>
    </recommendedName>
</protein>
<keyword evidence="3" id="KW-0223">Dioxygenase</keyword>
<dbReference type="InterPro" id="IPR045054">
    <property type="entry name" value="P4HA-like"/>
</dbReference>
<evidence type="ECO:0000259" key="6">
    <source>
        <dbReference type="PROSITE" id="PS51471"/>
    </source>
</evidence>
<name>A0AB34JWZ7_PRYPA</name>
<dbReference type="PANTHER" id="PTHR10869:SF247">
    <property type="entry name" value="FE2OG DIOXYGENASE DOMAIN-CONTAINING PROTEIN"/>
    <property type="match status" value="1"/>
</dbReference>
<dbReference type="InterPro" id="IPR006620">
    <property type="entry name" value="Pro_4_hyd_alph"/>
</dbReference>
<dbReference type="AlphaFoldDB" id="A0AB34JWZ7"/>
<dbReference type="PROSITE" id="PS51471">
    <property type="entry name" value="FE2OG_OXY"/>
    <property type="match status" value="1"/>
</dbReference>
<keyword evidence="5" id="KW-0408">Iron</keyword>
<comment type="cofactor">
    <cofactor evidence="1">
        <name>L-ascorbate</name>
        <dbReference type="ChEBI" id="CHEBI:38290"/>
    </cofactor>
</comment>
<dbReference type="Gene3D" id="2.60.120.620">
    <property type="entry name" value="q2cbj1_9rhob like domain"/>
    <property type="match status" value="1"/>
</dbReference>
<evidence type="ECO:0000313" key="8">
    <source>
        <dbReference type="Proteomes" id="UP001515480"/>
    </source>
</evidence>
<evidence type="ECO:0000313" key="7">
    <source>
        <dbReference type="EMBL" id="KAL1526461.1"/>
    </source>
</evidence>
<gene>
    <name evidence="7" type="ORF">AB1Y20_015171</name>
</gene>
<dbReference type="PANTHER" id="PTHR10869">
    <property type="entry name" value="PROLYL 4-HYDROXYLASE ALPHA SUBUNIT"/>
    <property type="match status" value="1"/>
</dbReference>
<comment type="caution">
    <text evidence="7">The sequence shown here is derived from an EMBL/GenBank/DDBJ whole genome shotgun (WGS) entry which is preliminary data.</text>
</comment>
<dbReference type="SMART" id="SM00702">
    <property type="entry name" value="P4Hc"/>
    <property type="match status" value="1"/>
</dbReference>
<reference evidence="7 8" key="1">
    <citation type="journal article" date="2024" name="Science">
        <title>Giant polyketide synthase enzymes in the biosynthesis of giant marine polyether toxins.</title>
        <authorList>
            <person name="Fallon T.R."/>
            <person name="Shende V.V."/>
            <person name="Wierzbicki I.H."/>
            <person name="Pendleton A.L."/>
            <person name="Watervoot N.F."/>
            <person name="Auber R.P."/>
            <person name="Gonzalez D.J."/>
            <person name="Wisecaver J.H."/>
            <person name="Moore B.S."/>
        </authorList>
    </citation>
    <scope>NUCLEOTIDE SEQUENCE [LARGE SCALE GENOMIC DNA]</scope>
    <source>
        <strain evidence="7 8">12B1</strain>
    </source>
</reference>
<dbReference type="Proteomes" id="UP001515480">
    <property type="component" value="Unassembled WGS sequence"/>
</dbReference>
<dbReference type="GO" id="GO:0004656">
    <property type="term" value="F:procollagen-proline 4-dioxygenase activity"/>
    <property type="evidence" value="ECO:0007669"/>
    <property type="project" value="TreeGrafter"/>
</dbReference>
<evidence type="ECO:0000256" key="1">
    <source>
        <dbReference type="ARBA" id="ARBA00001961"/>
    </source>
</evidence>
<organism evidence="7 8">
    <name type="scientific">Prymnesium parvum</name>
    <name type="common">Toxic golden alga</name>
    <dbReference type="NCBI Taxonomy" id="97485"/>
    <lineage>
        <taxon>Eukaryota</taxon>
        <taxon>Haptista</taxon>
        <taxon>Haptophyta</taxon>
        <taxon>Prymnesiophyceae</taxon>
        <taxon>Prymnesiales</taxon>
        <taxon>Prymnesiaceae</taxon>
        <taxon>Prymnesium</taxon>
    </lineage>
</organism>
<keyword evidence="8" id="KW-1185">Reference proteome</keyword>
<keyword evidence="2" id="KW-0479">Metal-binding</keyword>
<evidence type="ECO:0000256" key="4">
    <source>
        <dbReference type="ARBA" id="ARBA00023002"/>
    </source>
</evidence>
<sequence>MASRVTRRTLWSPPPVERAVAALLSLPTQRYELGTHFRLVTRESGSQRADLPIWTSSGGAVRFDPEGWGPVKKTEVPNVPGAFVLSNVLTVVECEQLRELSEAMGYTPDAPVSLGRNIRRNENCVWIADDTLWRPIWDRVKAHMPAGPAGWGPAAGLNQRWRLYRYGVDDIFKMHTDGAWPGSAVDSTGRLVRDIYGDRFSQLTFLLYLDADYEGGETTFFQQTAAGAGELHSVSVPQGSVLCFFHGDHELSPLHEGSLVTRGVKHIVRSDVLYMLPGKWEL</sequence>
<keyword evidence="4" id="KW-0560">Oxidoreductase</keyword>
<dbReference type="EMBL" id="JBGBPQ010000003">
    <property type="protein sequence ID" value="KAL1526461.1"/>
    <property type="molecule type" value="Genomic_DNA"/>
</dbReference>
<dbReference type="GO" id="GO:0005506">
    <property type="term" value="F:iron ion binding"/>
    <property type="evidence" value="ECO:0007669"/>
    <property type="project" value="InterPro"/>
</dbReference>
<dbReference type="GO" id="GO:0005783">
    <property type="term" value="C:endoplasmic reticulum"/>
    <property type="evidence" value="ECO:0007669"/>
    <property type="project" value="TreeGrafter"/>
</dbReference>
<dbReference type="InterPro" id="IPR005123">
    <property type="entry name" value="Oxoglu/Fe-dep_dioxygenase_dom"/>
</dbReference>
<dbReference type="GO" id="GO:0031418">
    <property type="term" value="F:L-ascorbic acid binding"/>
    <property type="evidence" value="ECO:0007669"/>
    <property type="project" value="InterPro"/>
</dbReference>
<feature type="domain" description="Fe2OG dioxygenase" evidence="6">
    <location>
        <begin position="156"/>
        <end position="277"/>
    </location>
</feature>
<evidence type="ECO:0000256" key="3">
    <source>
        <dbReference type="ARBA" id="ARBA00022964"/>
    </source>
</evidence>
<proteinExistence type="predicted"/>
<accession>A0AB34JWZ7</accession>
<evidence type="ECO:0000256" key="5">
    <source>
        <dbReference type="ARBA" id="ARBA00023004"/>
    </source>
</evidence>
<evidence type="ECO:0000256" key="2">
    <source>
        <dbReference type="ARBA" id="ARBA00022723"/>
    </source>
</evidence>